<keyword evidence="1" id="KW-0734">Signal transduction inhibitor</keyword>
<dbReference type="GO" id="GO:0035556">
    <property type="term" value="P:intracellular signal transduction"/>
    <property type="evidence" value="ECO:0007669"/>
    <property type="project" value="InterPro"/>
</dbReference>
<dbReference type="PRINTS" id="PR01301">
    <property type="entry name" value="RGSPROTEIN"/>
</dbReference>
<dbReference type="SUPFAM" id="SSF48097">
    <property type="entry name" value="Regulator of G-protein signaling, RGS"/>
    <property type="match status" value="1"/>
</dbReference>
<feature type="compositionally biased region" description="Low complexity" evidence="2">
    <location>
        <begin position="518"/>
        <end position="528"/>
    </location>
</feature>
<dbReference type="GO" id="GO:0005737">
    <property type="term" value="C:cytoplasm"/>
    <property type="evidence" value="ECO:0007669"/>
    <property type="project" value="TreeGrafter"/>
</dbReference>
<dbReference type="SUPFAM" id="SSF48670">
    <property type="entry name" value="Transducin (heterotrimeric G protein), gamma chain"/>
    <property type="match status" value="1"/>
</dbReference>
<dbReference type="AlphaFoldDB" id="A0AAV4QL96"/>
<dbReference type="InterPro" id="IPR044926">
    <property type="entry name" value="RGS_subdomain_2"/>
</dbReference>
<keyword evidence="6" id="KW-1185">Reference proteome</keyword>
<evidence type="ECO:0000256" key="2">
    <source>
        <dbReference type="SAM" id="MobiDB-lite"/>
    </source>
</evidence>
<dbReference type="GO" id="GO:0007186">
    <property type="term" value="P:G protein-coupled receptor signaling pathway"/>
    <property type="evidence" value="ECO:0007669"/>
    <property type="project" value="InterPro"/>
</dbReference>
<dbReference type="GO" id="GO:0043005">
    <property type="term" value="C:neuron projection"/>
    <property type="evidence" value="ECO:0007669"/>
    <property type="project" value="TreeGrafter"/>
</dbReference>
<dbReference type="FunFam" id="1.10.167.10:FF:000001">
    <property type="entry name" value="Putative regulator of g-protein signaling 12"/>
    <property type="match status" value="1"/>
</dbReference>
<dbReference type="InterPro" id="IPR015898">
    <property type="entry name" value="G-protein_gamma-like_dom"/>
</dbReference>
<dbReference type="SMART" id="SM01224">
    <property type="entry name" value="G_gamma"/>
    <property type="match status" value="1"/>
</dbReference>
<protein>
    <submittedName>
        <fullName evidence="5">Regulator of G-protein signaling 7</fullName>
    </submittedName>
</protein>
<feature type="domain" description="RGS" evidence="3">
    <location>
        <begin position="322"/>
        <end position="437"/>
    </location>
</feature>
<evidence type="ECO:0000313" key="5">
    <source>
        <dbReference type="EMBL" id="GIY08967.1"/>
    </source>
</evidence>
<evidence type="ECO:0000313" key="6">
    <source>
        <dbReference type="Proteomes" id="UP001054837"/>
    </source>
</evidence>
<dbReference type="Gene3D" id="1.10.167.10">
    <property type="entry name" value="Regulator of G-protein Signalling 4, domain 2"/>
    <property type="match status" value="1"/>
</dbReference>
<dbReference type="SUPFAM" id="SSF46785">
    <property type="entry name" value="Winged helix' DNA-binding domain"/>
    <property type="match status" value="1"/>
</dbReference>
<dbReference type="GO" id="GO:0008277">
    <property type="term" value="P:regulation of G protein-coupled receptor signaling pathway"/>
    <property type="evidence" value="ECO:0007669"/>
    <property type="project" value="InterPro"/>
</dbReference>
<dbReference type="InterPro" id="IPR036284">
    <property type="entry name" value="GGL_sf"/>
</dbReference>
<dbReference type="Proteomes" id="UP001054837">
    <property type="component" value="Unassembled WGS sequence"/>
</dbReference>
<organism evidence="5 6">
    <name type="scientific">Caerostris darwini</name>
    <dbReference type="NCBI Taxonomy" id="1538125"/>
    <lineage>
        <taxon>Eukaryota</taxon>
        <taxon>Metazoa</taxon>
        <taxon>Ecdysozoa</taxon>
        <taxon>Arthropoda</taxon>
        <taxon>Chelicerata</taxon>
        <taxon>Arachnida</taxon>
        <taxon>Araneae</taxon>
        <taxon>Araneomorphae</taxon>
        <taxon>Entelegynae</taxon>
        <taxon>Araneoidea</taxon>
        <taxon>Araneidae</taxon>
        <taxon>Caerostris</taxon>
    </lineage>
</organism>
<dbReference type="InterPro" id="IPR047016">
    <property type="entry name" value="RGS6/7/9/11"/>
</dbReference>
<gene>
    <name evidence="5" type="primary">Rgs7</name>
    <name evidence="5" type="ORF">CDAR_373821</name>
</gene>
<accession>A0AAV4QL96</accession>
<dbReference type="Pfam" id="PF00610">
    <property type="entry name" value="DEP"/>
    <property type="match status" value="1"/>
</dbReference>
<dbReference type="Gene3D" id="4.10.260.10">
    <property type="entry name" value="Transducin (heterotrimeric G protein), gamma chain"/>
    <property type="match status" value="1"/>
</dbReference>
<dbReference type="InterPro" id="IPR000591">
    <property type="entry name" value="DEP_dom"/>
</dbReference>
<dbReference type="InterPro" id="IPR040759">
    <property type="entry name" value="RGS_DHEX"/>
</dbReference>
<sequence>MNGRCVLCLISTCNVFFSRFQGHMANDAAQILSLLFHMEQLVCEMQNPETGVPLRRQKMFLTTIPSAFLAYDLVEWLMERLNIEEQVSVCPLAEAVHLANQLCQHGYFFPVGDTRSLAIRDDGSLYRFQAPYFWPSHHQPDNTDYAIYLLKRSRKNKQKHGLDEYEQEALARLKKLLCHKWDFIALQAEEQVSLAKDKKKGDRLVLESQEKSYWRVHRPPPGSISCLEKTPLANRKVKKKNINDLKREKTLLLESLNRPRVKTCQIVESLLNHCQEYIEFDAFVVGVLPSNPWVTEDTTLWTLNNREVDVPTEQRVKLWAISLEDLLNDPTGIKEFERYLRTEYSHENILFWKAVQSLRRGGKSDIEKKVHDIYNEFLSPNAPCEVNLDSSTIECVQEAMKNPSRYTFDAALLHVYSLMEKDTYPRFLRSAHYRDLLLNSLHPAQKKKFFNFGAGMKKRMVSAGAKRRPNPSHLSGSSVDLTHMSHSLEMEEPSMSSRHSHSTSDLHDLGIPGENLASSRLSSPSSSRDNVPEDNPHTLQVPRLSPGGGESETTLGVSLTVPCRPASVVAPWDTEG</sequence>
<dbReference type="InterPro" id="IPR036388">
    <property type="entry name" value="WH-like_DNA-bd_sf"/>
</dbReference>
<name>A0AAV4QL96_9ARAC</name>
<dbReference type="InterPro" id="IPR047017">
    <property type="entry name" value="RGS6/7/9/11_DHEX_sf"/>
</dbReference>
<evidence type="ECO:0000256" key="1">
    <source>
        <dbReference type="ARBA" id="ARBA00022700"/>
    </source>
</evidence>
<dbReference type="Pfam" id="PF18148">
    <property type="entry name" value="RGS_DHEX"/>
    <property type="match status" value="1"/>
</dbReference>
<dbReference type="InterPro" id="IPR016137">
    <property type="entry name" value="RGS"/>
</dbReference>
<dbReference type="GO" id="GO:0005886">
    <property type="term" value="C:plasma membrane"/>
    <property type="evidence" value="ECO:0007669"/>
    <property type="project" value="TreeGrafter"/>
</dbReference>
<reference evidence="5 6" key="1">
    <citation type="submission" date="2021-06" db="EMBL/GenBank/DDBJ databases">
        <title>Caerostris darwini draft genome.</title>
        <authorList>
            <person name="Kono N."/>
            <person name="Arakawa K."/>
        </authorList>
    </citation>
    <scope>NUCLEOTIDE SEQUENCE [LARGE SCALE GENOMIC DNA]</scope>
</reference>
<dbReference type="PANTHER" id="PTHR45746">
    <property type="entry name" value="LP21163P"/>
    <property type="match status" value="1"/>
</dbReference>
<proteinExistence type="predicted"/>
<feature type="region of interest" description="Disordered" evidence="2">
    <location>
        <begin position="489"/>
        <end position="558"/>
    </location>
</feature>
<dbReference type="PROSITE" id="PS50132">
    <property type="entry name" value="RGS"/>
    <property type="match status" value="1"/>
</dbReference>
<evidence type="ECO:0000259" key="3">
    <source>
        <dbReference type="PROSITE" id="PS50132"/>
    </source>
</evidence>
<dbReference type="GO" id="GO:0009968">
    <property type="term" value="P:negative regulation of signal transduction"/>
    <property type="evidence" value="ECO:0007669"/>
    <property type="project" value="UniProtKB-KW"/>
</dbReference>
<dbReference type="InterPro" id="IPR036305">
    <property type="entry name" value="RGS_sf"/>
</dbReference>
<dbReference type="InterPro" id="IPR036390">
    <property type="entry name" value="WH_DNA-bd_sf"/>
</dbReference>
<dbReference type="PROSITE" id="PS50186">
    <property type="entry name" value="DEP"/>
    <property type="match status" value="1"/>
</dbReference>
<comment type="caution">
    <text evidence="5">The sequence shown here is derived from an EMBL/GenBank/DDBJ whole genome shotgun (WGS) entry which is preliminary data.</text>
</comment>
<evidence type="ECO:0000259" key="4">
    <source>
        <dbReference type="PROSITE" id="PS50186"/>
    </source>
</evidence>
<dbReference type="Pfam" id="PF00615">
    <property type="entry name" value="RGS"/>
    <property type="match status" value="1"/>
</dbReference>
<dbReference type="SMART" id="SM00049">
    <property type="entry name" value="DEP"/>
    <property type="match status" value="1"/>
</dbReference>
<dbReference type="SMART" id="SM00224">
    <property type="entry name" value="GGL"/>
    <property type="match status" value="1"/>
</dbReference>
<dbReference type="Pfam" id="PF00631">
    <property type="entry name" value="G-gamma"/>
    <property type="match status" value="1"/>
</dbReference>
<dbReference type="PANTHER" id="PTHR45746:SF5">
    <property type="entry name" value="REGULATOR OF G-PROTEIN SIGNALING 7"/>
    <property type="match status" value="1"/>
</dbReference>
<dbReference type="Gene3D" id="1.10.1240.60">
    <property type="match status" value="1"/>
</dbReference>
<dbReference type="GO" id="GO:0005096">
    <property type="term" value="F:GTPase activator activity"/>
    <property type="evidence" value="ECO:0007669"/>
    <property type="project" value="TreeGrafter"/>
</dbReference>
<dbReference type="Gene3D" id="1.10.10.10">
    <property type="entry name" value="Winged helix-like DNA-binding domain superfamily/Winged helix DNA-binding domain"/>
    <property type="match status" value="1"/>
</dbReference>
<dbReference type="SMART" id="SM00315">
    <property type="entry name" value="RGS"/>
    <property type="match status" value="1"/>
</dbReference>
<dbReference type="EMBL" id="BPLQ01004569">
    <property type="protein sequence ID" value="GIY08967.1"/>
    <property type="molecule type" value="Genomic_DNA"/>
</dbReference>
<feature type="domain" description="DEP" evidence="4">
    <location>
        <begin position="48"/>
        <end position="130"/>
    </location>
</feature>
<dbReference type="CDD" id="cd04450">
    <property type="entry name" value="DEP_RGS7-like"/>
    <property type="match status" value="1"/>
</dbReference>